<keyword evidence="9" id="KW-1185">Reference proteome</keyword>
<dbReference type="InterPro" id="IPR008853">
    <property type="entry name" value="TMEM9/TMEM9B"/>
</dbReference>
<evidence type="ECO:0000256" key="5">
    <source>
        <dbReference type="ARBA" id="ARBA00023136"/>
    </source>
</evidence>
<evidence type="ECO:0000256" key="6">
    <source>
        <dbReference type="SAM" id="Phobius"/>
    </source>
</evidence>
<evidence type="ECO:0000313" key="9">
    <source>
        <dbReference type="Proteomes" id="UP000288716"/>
    </source>
</evidence>
<evidence type="ECO:0008006" key="10">
    <source>
        <dbReference type="Google" id="ProtNLM"/>
    </source>
</evidence>
<feature type="signal peptide" evidence="7">
    <location>
        <begin position="1"/>
        <end position="26"/>
    </location>
</feature>
<reference evidence="8 9" key="1">
    <citation type="journal article" date="2018" name="Gigascience">
        <title>Genomes of trombidid mites reveal novel predicted allergens and laterally-transferred genes associated with secondary metabolism.</title>
        <authorList>
            <person name="Dong X."/>
            <person name="Chaisiri K."/>
            <person name="Xia D."/>
            <person name="Armstrong S.D."/>
            <person name="Fang Y."/>
            <person name="Donnelly M.J."/>
            <person name="Kadowaki T."/>
            <person name="McGarry J.W."/>
            <person name="Darby A.C."/>
            <person name="Makepeace B.L."/>
        </authorList>
    </citation>
    <scope>NUCLEOTIDE SEQUENCE [LARGE SCALE GENOMIC DNA]</scope>
    <source>
        <strain evidence="8">UoL-UT</strain>
    </source>
</reference>
<keyword evidence="4 6" id="KW-1133">Transmembrane helix</keyword>
<dbReference type="PANTHER" id="PTHR13064:SF6">
    <property type="entry name" value="TRANSMEMBRANE PROTEIN 9"/>
    <property type="match status" value="1"/>
</dbReference>
<dbReference type="Proteomes" id="UP000288716">
    <property type="component" value="Unassembled WGS sequence"/>
</dbReference>
<dbReference type="GO" id="GO:0005765">
    <property type="term" value="C:lysosomal membrane"/>
    <property type="evidence" value="ECO:0007669"/>
    <property type="project" value="InterPro"/>
</dbReference>
<sequence length="210" mass="24229">MDAMSALKFAVFLLLTFVLCVEKARAQYDDYRCKCICPSPSVVATNSGVVDEEKHRKVYIDNVSNQKCTCDWIVLIHLNEEIQQKAKEFCPLCECKYESRNTGTIKWVVIFVVGVVAFLVVYMGFLMLLDPFMHKSPRNAYQEQINDEMSLEEQTSSGIHSVKRSSSATEIIIAHPQNNVLNRVNQQQSKWKKQVQEQRKNIYDKHTMLN</sequence>
<keyword evidence="5 6" id="KW-0472">Membrane</keyword>
<gene>
    <name evidence="8" type="ORF">B4U80_08654</name>
</gene>
<dbReference type="Pfam" id="PF05434">
    <property type="entry name" value="Tmemb_9"/>
    <property type="match status" value="1"/>
</dbReference>
<protein>
    <recommendedName>
        <fullName evidence="10">Transmembrane protein 9-like protein</fullName>
    </recommendedName>
</protein>
<comment type="subcellular location">
    <subcellularLocation>
        <location evidence="1">Membrane</location>
    </subcellularLocation>
</comment>
<evidence type="ECO:0000256" key="3">
    <source>
        <dbReference type="ARBA" id="ARBA00022692"/>
    </source>
</evidence>
<keyword evidence="3 6" id="KW-0812">Transmembrane</keyword>
<feature type="chain" id="PRO_5018986954" description="Transmembrane protein 9-like protein" evidence="7">
    <location>
        <begin position="27"/>
        <end position="210"/>
    </location>
</feature>
<comment type="similarity">
    <text evidence="2">Belongs to the TMEM9 family.</text>
</comment>
<organism evidence="8 9">
    <name type="scientific">Leptotrombidium deliense</name>
    <dbReference type="NCBI Taxonomy" id="299467"/>
    <lineage>
        <taxon>Eukaryota</taxon>
        <taxon>Metazoa</taxon>
        <taxon>Ecdysozoa</taxon>
        <taxon>Arthropoda</taxon>
        <taxon>Chelicerata</taxon>
        <taxon>Arachnida</taxon>
        <taxon>Acari</taxon>
        <taxon>Acariformes</taxon>
        <taxon>Trombidiformes</taxon>
        <taxon>Prostigmata</taxon>
        <taxon>Anystina</taxon>
        <taxon>Parasitengona</taxon>
        <taxon>Trombiculoidea</taxon>
        <taxon>Trombiculidae</taxon>
        <taxon>Leptotrombidium</taxon>
    </lineage>
</organism>
<comment type="caution">
    <text evidence="8">The sequence shown here is derived from an EMBL/GenBank/DDBJ whole genome shotgun (WGS) entry which is preliminary data.</text>
</comment>
<dbReference type="OrthoDB" id="10059035at2759"/>
<dbReference type="AlphaFoldDB" id="A0A443SSA5"/>
<dbReference type="STRING" id="299467.A0A443SSA5"/>
<dbReference type="EMBL" id="NCKV01000519">
    <property type="protein sequence ID" value="RWS30404.1"/>
    <property type="molecule type" value="Genomic_DNA"/>
</dbReference>
<evidence type="ECO:0000256" key="1">
    <source>
        <dbReference type="ARBA" id="ARBA00004370"/>
    </source>
</evidence>
<evidence type="ECO:0000256" key="7">
    <source>
        <dbReference type="SAM" id="SignalP"/>
    </source>
</evidence>
<evidence type="ECO:0000256" key="4">
    <source>
        <dbReference type="ARBA" id="ARBA00022989"/>
    </source>
</evidence>
<evidence type="ECO:0000256" key="2">
    <source>
        <dbReference type="ARBA" id="ARBA00007264"/>
    </source>
</evidence>
<evidence type="ECO:0000313" key="8">
    <source>
        <dbReference type="EMBL" id="RWS30404.1"/>
    </source>
</evidence>
<accession>A0A443SSA5</accession>
<keyword evidence="7" id="KW-0732">Signal</keyword>
<dbReference type="VEuPathDB" id="VectorBase:LDEU001636"/>
<feature type="transmembrane region" description="Helical" evidence="6">
    <location>
        <begin position="107"/>
        <end position="129"/>
    </location>
</feature>
<proteinExistence type="inferred from homology"/>
<dbReference type="PANTHER" id="PTHR13064">
    <property type="entry name" value="TRANSMEMBRANE PROTEIN 9 FAMILY MEMBER"/>
    <property type="match status" value="1"/>
</dbReference>
<name>A0A443SSA5_9ACAR</name>